<dbReference type="EMBL" id="ML119133">
    <property type="protein sequence ID" value="RPB11774.1"/>
    <property type="molecule type" value="Genomic_DNA"/>
</dbReference>
<protein>
    <submittedName>
        <fullName evidence="1">Uncharacterized protein</fullName>
    </submittedName>
</protein>
<dbReference type="AlphaFoldDB" id="A0A3N4KMI0"/>
<accession>A0A3N4KMI0</accession>
<dbReference type="InParanoid" id="A0A3N4KMI0"/>
<sequence>MSVPDPSMPCLLACVRLRVYALSASCLSAPHTIARFCLGRHVICFTNNVHRVGGVSIMDYHSSSAVVVAFCFLALPLKVRFFWGKNDCANHEA</sequence>
<gene>
    <name evidence="1" type="ORF">P167DRAFT_187140</name>
</gene>
<dbReference type="Proteomes" id="UP000277580">
    <property type="component" value="Unassembled WGS sequence"/>
</dbReference>
<reference evidence="1 2" key="1">
    <citation type="journal article" date="2018" name="Nat. Ecol. Evol.">
        <title>Pezizomycetes genomes reveal the molecular basis of ectomycorrhizal truffle lifestyle.</title>
        <authorList>
            <person name="Murat C."/>
            <person name="Payen T."/>
            <person name="Noel B."/>
            <person name="Kuo A."/>
            <person name="Morin E."/>
            <person name="Chen J."/>
            <person name="Kohler A."/>
            <person name="Krizsan K."/>
            <person name="Balestrini R."/>
            <person name="Da Silva C."/>
            <person name="Montanini B."/>
            <person name="Hainaut M."/>
            <person name="Levati E."/>
            <person name="Barry K.W."/>
            <person name="Belfiori B."/>
            <person name="Cichocki N."/>
            <person name="Clum A."/>
            <person name="Dockter R.B."/>
            <person name="Fauchery L."/>
            <person name="Guy J."/>
            <person name="Iotti M."/>
            <person name="Le Tacon F."/>
            <person name="Lindquist E.A."/>
            <person name="Lipzen A."/>
            <person name="Malagnac F."/>
            <person name="Mello A."/>
            <person name="Molinier V."/>
            <person name="Miyauchi S."/>
            <person name="Poulain J."/>
            <person name="Riccioni C."/>
            <person name="Rubini A."/>
            <person name="Sitrit Y."/>
            <person name="Splivallo R."/>
            <person name="Traeger S."/>
            <person name="Wang M."/>
            <person name="Zifcakova L."/>
            <person name="Wipf D."/>
            <person name="Zambonelli A."/>
            <person name="Paolocci F."/>
            <person name="Nowrousian M."/>
            <person name="Ottonello S."/>
            <person name="Baldrian P."/>
            <person name="Spatafora J.W."/>
            <person name="Henrissat B."/>
            <person name="Nagy L.G."/>
            <person name="Aury J.M."/>
            <person name="Wincker P."/>
            <person name="Grigoriev I.V."/>
            <person name="Bonfante P."/>
            <person name="Martin F.M."/>
        </authorList>
    </citation>
    <scope>NUCLEOTIDE SEQUENCE [LARGE SCALE GENOMIC DNA]</scope>
    <source>
        <strain evidence="1 2">CCBAS932</strain>
    </source>
</reference>
<evidence type="ECO:0000313" key="1">
    <source>
        <dbReference type="EMBL" id="RPB11774.1"/>
    </source>
</evidence>
<keyword evidence="2" id="KW-1185">Reference proteome</keyword>
<name>A0A3N4KMI0_9PEZI</name>
<proteinExistence type="predicted"/>
<evidence type="ECO:0000313" key="2">
    <source>
        <dbReference type="Proteomes" id="UP000277580"/>
    </source>
</evidence>
<organism evidence="1 2">
    <name type="scientific">Morchella conica CCBAS932</name>
    <dbReference type="NCBI Taxonomy" id="1392247"/>
    <lineage>
        <taxon>Eukaryota</taxon>
        <taxon>Fungi</taxon>
        <taxon>Dikarya</taxon>
        <taxon>Ascomycota</taxon>
        <taxon>Pezizomycotina</taxon>
        <taxon>Pezizomycetes</taxon>
        <taxon>Pezizales</taxon>
        <taxon>Morchellaceae</taxon>
        <taxon>Morchella</taxon>
    </lineage>
</organism>